<evidence type="ECO:0000313" key="3">
    <source>
        <dbReference type="EMBL" id="TFY64306.1"/>
    </source>
</evidence>
<organism evidence="3 4">
    <name type="scientific">Rhodofomes roseus</name>
    <dbReference type="NCBI Taxonomy" id="34475"/>
    <lineage>
        <taxon>Eukaryota</taxon>
        <taxon>Fungi</taxon>
        <taxon>Dikarya</taxon>
        <taxon>Basidiomycota</taxon>
        <taxon>Agaricomycotina</taxon>
        <taxon>Agaricomycetes</taxon>
        <taxon>Polyporales</taxon>
        <taxon>Rhodofomes</taxon>
    </lineage>
</organism>
<dbReference type="EMBL" id="SEKV01000103">
    <property type="protein sequence ID" value="TFY64306.1"/>
    <property type="molecule type" value="Genomic_DNA"/>
</dbReference>
<feature type="region of interest" description="Disordered" evidence="1">
    <location>
        <begin position="88"/>
        <end position="110"/>
    </location>
</feature>
<comment type="caution">
    <text evidence="3">The sequence shown here is derived from an EMBL/GenBank/DDBJ whole genome shotgun (WGS) entry which is preliminary data.</text>
</comment>
<keyword evidence="2" id="KW-0472">Membrane</keyword>
<gene>
    <name evidence="3" type="ORF">EVJ58_g2708</name>
</gene>
<reference evidence="3 4" key="1">
    <citation type="submission" date="2019-01" db="EMBL/GenBank/DDBJ databases">
        <title>Genome sequencing of the rare red list fungi Fomitopsis rosea.</title>
        <authorList>
            <person name="Buettner E."/>
            <person name="Kellner H."/>
        </authorList>
    </citation>
    <scope>NUCLEOTIDE SEQUENCE [LARGE SCALE GENOMIC DNA]</scope>
    <source>
        <strain evidence="3 4">DSM 105464</strain>
    </source>
</reference>
<feature type="non-terminal residue" evidence="3">
    <location>
        <position position="110"/>
    </location>
</feature>
<accession>A0A4Y9YNZ1</accession>
<feature type="transmembrane region" description="Helical" evidence="2">
    <location>
        <begin position="60"/>
        <end position="82"/>
    </location>
</feature>
<dbReference type="Proteomes" id="UP000298390">
    <property type="component" value="Unassembled WGS sequence"/>
</dbReference>
<protein>
    <submittedName>
        <fullName evidence="3">Uncharacterized protein</fullName>
    </submittedName>
</protein>
<name>A0A4Y9YNZ1_9APHY</name>
<proteinExistence type="predicted"/>
<sequence>MLRAKTSHLTPEPIGLQVPHLSIRKQRVPIELYILIRPVDPLSVNILAAIRVDDQDTSTLLCLFLPLTLATLLLSLPLTLFLTAPHLLQPAPRDPRQPVRRPPHAPREQR</sequence>
<evidence type="ECO:0000256" key="2">
    <source>
        <dbReference type="SAM" id="Phobius"/>
    </source>
</evidence>
<keyword evidence="2" id="KW-1133">Transmembrane helix</keyword>
<keyword evidence="2" id="KW-0812">Transmembrane</keyword>
<dbReference type="AlphaFoldDB" id="A0A4Y9YNZ1"/>
<evidence type="ECO:0000256" key="1">
    <source>
        <dbReference type="SAM" id="MobiDB-lite"/>
    </source>
</evidence>
<evidence type="ECO:0000313" key="4">
    <source>
        <dbReference type="Proteomes" id="UP000298390"/>
    </source>
</evidence>